<sequence length="172" mass="19769">MRKLLLLTLGALTLCQCNSLRSDCRAIAAREAEIARETPGDYYIGRRYYVPNTRFWGYVRKAGQSWRDARLVMMDESLVHTPDRGWEPPHPKATYSGDNNCEYVISGTFTGEDAYDPGSNQVLPVFRPSAFTLRDKDPGFLFKPSEQYHVAYVTLLPSIMPTREQVEYYTKR</sequence>
<gene>
    <name evidence="1" type="ORF">H9862_04255</name>
</gene>
<comment type="caution">
    <text evidence="1">The sequence shown here is derived from an EMBL/GenBank/DDBJ whole genome shotgun (WGS) entry which is preliminary data.</text>
</comment>
<reference evidence="1" key="2">
    <citation type="submission" date="2021-04" db="EMBL/GenBank/DDBJ databases">
        <authorList>
            <person name="Gilroy R."/>
        </authorList>
    </citation>
    <scope>NUCLEOTIDE SEQUENCE</scope>
    <source>
        <strain evidence="1">14975</strain>
    </source>
</reference>
<proteinExistence type="predicted"/>
<evidence type="ECO:0000313" key="1">
    <source>
        <dbReference type="EMBL" id="HIX19799.1"/>
    </source>
</evidence>
<dbReference type="AlphaFoldDB" id="A0A9D1VBI5"/>
<protein>
    <submittedName>
        <fullName evidence="1">Uncharacterized protein</fullName>
    </submittedName>
</protein>
<evidence type="ECO:0000313" key="2">
    <source>
        <dbReference type="Proteomes" id="UP000823964"/>
    </source>
</evidence>
<organism evidence="1 2">
    <name type="scientific">Candidatus Akkermansia intestinigallinarum</name>
    <dbReference type="NCBI Taxonomy" id="2838431"/>
    <lineage>
        <taxon>Bacteria</taxon>
        <taxon>Pseudomonadati</taxon>
        <taxon>Verrucomicrobiota</taxon>
        <taxon>Verrucomicrobiia</taxon>
        <taxon>Verrucomicrobiales</taxon>
        <taxon>Akkermansiaceae</taxon>
        <taxon>Akkermansia</taxon>
    </lineage>
</organism>
<name>A0A9D1VBI5_9BACT</name>
<reference evidence="1" key="1">
    <citation type="journal article" date="2021" name="PeerJ">
        <title>Extensive microbial diversity within the chicken gut microbiome revealed by metagenomics and culture.</title>
        <authorList>
            <person name="Gilroy R."/>
            <person name="Ravi A."/>
            <person name="Getino M."/>
            <person name="Pursley I."/>
            <person name="Horton D.L."/>
            <person name="Alikhan N.F."/>
            <person name="Baker D."/>
            <person name="Gharbi K."/>
            <person name="Hall N."/>
            <person name="Watson M."/>
            <person name="Adriaenssens E.M."/>
            <person name="Foster-Nyarko E."/>
            <person name="Jarju S."/>
            <person name="Secka A."/>
            <person name="Antonio M."/>
            <person name="Oren A."/>
            <person name="Chaudhuri R.R."/>
            <person name="La Ragione R."/>
            <person name="Hildebrand F."/>
            <person name="Pallen M.J."/>
        </authorList>
    </citation>
    <scope>NUCLEOTIDE SEQUENCE</scope>
    <source>
        <strain evidence="1">14975</strain>
    </source>
</reference>
<dbReference type="Proteomes" id="UP000823964">
    <property type="component" value="Unassembled WGS sequence"/>
</dbReference>
<accession>A0A9D1VBI5</accession>
<dbReference type="EMBL" id="DXFQ01000071">
    <property type="protein sequence ID" value="HIX19799.1"/>
    <property type="molecule type" value="Genomic_DNA"/>
</dbReference>